<dbReference type="Pfam" id="PF00172">
    <property type="entry name" value="Zn_clus"/>
    <property type="match status" value="1"/>
</dbReference>
<dbReference type="InterPro" id="IPR007219">
    <property type="entry name" value="XnlR_reg_dom"/>
</dbReference>
<organism evidence="8 9">
    <name type="scientific">Dekkera bruxellensis</name>
    <name type="common">Brettanomyces custersii</name>
    <dbReference type="NCBI Taxonomy" id="5007"/>
    <lineage>
        <taxon>Eukaryota</taxon>
        <taxon>Fungi</taxon>
        <taxon>Dikarya</taxon>
        <taxon>Ascomycota</taxon>
        <taxon>Saccharomycotina</taxon>
        <taxon>Pichiomycetes</taxon>
        <taxon>Pichiales</taxon>
        <taxon>Pichiaceae</taxon>
        <taxon>Brettanomyces</taxon>
    </lineage>
</organism>
<dbReference type="GO" id="GO:0000978">
    <property type="term" value="F:RNA polymerase II cis-regulatory region sequence-specific DNA binding"/>
    <property type="evidence" value="ECO:0007669"/>
    <property type="project" value="TreeGrafter"/>
</dbReference>
<dbReference type="PROSITE" id="PS50048">
    <property type="entry name" value="ZN2_CY6_FUNGAL_2"/>
    <property type="match status" value="1"/>
</dbReference>
<keyword evidence="3" id="KW-0805">Transcription regulation</keyword>
<dbReference type="InterPro" id="IPR001138">
    <property type="entry name" value="Zn2Cys6_DnaBD"/>
</dbReference>
<protein>
    <submittedName>
        <fullName evidence="8">DEBR0S1_34156g1_1</fullName>
    </submittedName>
</protein>
<dbReference type="PROSITE" id="PS00463">
    <property type="entry name" value="ZN2_CY6_FUNGAL_1"/>
    <property type="match status" value="1"/>
</dbReference>
<dbReference type="Pfam" id="PF04082">
    <property type="entry name" value="Fungal_trans"/>
    <property type="match status" value="1"/>
</dbReference>
<dbReference type="Gene3D" id="4.10.240.10">
    <property type="entry name" value="Zn(2)-C6 fungal-type DNA-binding domain"/>
    <property type="match status" value="1"/>
</dbReference>
<dbReference type="SUPFAM" id="SSF57701">
    <property type="entry name" value="Zn2/Cys6 DNA-binding domain"/>
    <property type="match status" value="1"/>
</dbReference>
<evidence type="ECO:0000256" key="1">
    <source>
        <dbReference type="ARBA" id="ARBA00022723"/>
    </source>
</evidence>
<accession>A0A7D9GYG7</accession>
<dbReference type="GO" id="GO:0006351">
    <property type="term" value="P:DNA-templated transcription"/>
    <property type="evidence" value="ECO:0007669"/>
    <property type="project" value="InterPro"/>
</dbReference>
<dbReference type="GO" id="GO:0008270">
    <property type="term" value="F:zinc ion binding"/>
    <property type="evidence" value="ECO:0007669"/>
    <property type="project" value="InterPro"/>
</dbReference>
<evidence type="ECO:0000256" key="5">
    <source>
        <dbReference type="ARBA" id="ARBA00023163"/>
    </source>
</evidence>
<dbReference type="CDD" id="cd00067">
    <property type="entry name" value="GAL4"/>
    <property type="match status" value="1"/>
</dbReference>
<dbReference type="CDD" id="cd12148">
    <property type="entry name" value="fungal_TF_MHR"/>
    <property type="match status" value="1"/>
</dbReference>
<gene>
    <name evidence="8" type="ORF">DEBR0S1_34156G</name>
</gene>
<evidence type="ECO:0000313" key="8">
    <source>
        <dbReference type="EMBL" id="VUG17143.1"/>
    </source>
</evidence>
<evidence type="ECO:0000256" key="4">
    <source>
        <dbReference type="ARBA" id="ARBA00023125"/>
    </source>
</evidence>
<dbReference type="AlphaFoldDB" id="A0A7D9GYG7"/>
<evidence type="ECO:0000256" key="6">
    <source>
        <dbReference type="ARBA" id="ARBA00023242"/>
    </source>
</evidence>
<evidence type="ECO:0000313" key="9">
    <source>
        <dbReference type="Proteomes" id="UP000478008"/>
    </source>
</evidence>
<feature type="domain" description="Zn(2)-C6 fungal-type" evidence="7">
    <location>
        <begin position="12"/>
        <end position="43"/>
    </location>
</feature>
<dbReference type="PANTHER" id="PTHR31944:SF131">
    <property type="entry name" value="HEME-RESPONSIVE ZINC FINGER TRANSCRIPTION FACTOR HAP1"/>
    <property type="match status" value="1"/>
</dbReference>
<keyword evidence="2" id="KW-0862">Zinc</keyword>
<dbReference type="PANTHER" id="PTHR31944">
    <property type="entry name" value="HEME-RESPONSIVE ZINC FINGER TRANSCRIPTION FACTOR HAP1"/>
    <property type="match status" value="1"/>
</dbReference>
<evidence type="ECO:0000256" key="3">
    <source>
        <dbReference type="ARBA" id="ARBA00023015"/>
    </source>
</evidence>
<proteinExistence type="predicted"/>
<dbReference type="GO" id="GO:0001228">
    <property type="term" value="F:DNA-binding transcription activator activity, RNA polymerase II-specific"/>
    <property type="evidence" value="ECO:0007669"/>
    <property type="project" value="TreeGrafter"/>
</dbReference>
<dbReference type="SMART" id="SM00066">
    <property type="entry name" value="GAL4"/>
    <property type="match status" value="1"/>
</dbReference>
<keyword evidence="6" id="KW-0539">Nucleus</keyword>
<dbReference type="GO" id="GO:0005634">
    <property type="term" value="C:nucleus"/>
    <property type="evidence" value="ECO:0007669"/>
    <property type="project" value="TreeGrafter"/>
</dbReference>
<dbReference type="InterPro" id="IPR036864">
    <property type="entry name" value="Zn2-C6_fun-type_DNA-bd_sf"/>
</dbReference>
<keyword evidence="1" id="KW-0479">Metal-binding</keyword>
<dbReference type="EMBL" id="CABFWN010000001">
    <property type="protein sequence ID" value="VUG17143.1"/>
    <property type="molecule type" value="Genomic_DNA"/>
</dbReference>
<dbReference type="Proteomes" id="UP000478008">
    <property type="component" value="Unassembled WGS sequence"/>
</dbReference>
<evidence type="ECO:0000259" key="7">
    <source>
        <dbReference type="PROSITE" id="PS50048"/>
    </source>
</evidence>
<keyword evidence="9" id="KW-1185">Reference proteome</keyword>
<reference evidence="8 9" key="1">
    <citation type="submission" date="2019-07" db="EMBL/GenBank/DDBJ databases">
        <authorList>
            <person name="Friedrich A."/>
            <person name="Schacherer J."/>
        </authorList>
    </citation>
    <scope>NUCLEOTIDE SEQUENCE [LARGE SCALE GENOMIC DNA]</scope>
</reference>
<keyword evidence="4" id="KW-0238">DNA-binding</keyword>
<dbReference type="InterPro" id="IPR051430">
    <property type="entry name" value="Fungal_TF_Env_Response"/>
</dbReference>
<evidence type="ECO:0000256" key="2">
    <source>
        <dbReference type="ARBA" id="ARBA00022833"/>
    </source>
</evidence>
<name>A0A7D9GYG7_DEKBR</name>
<sequence length="832" mass="95457">MKPKRRLRLSISCERCRRRKIKCDRGQPCGNCIKRHVITECVYKKPLKRKIKQGQRYKQELFKELCRLRSENESLKHKIMDNNRDYTLKSSECASANFDMLLVKDRLIFHSVSTSRLSILRGDSGLASMFNEFSKATRKPKLYSILTDTDGLSIGCPSGKESSSTFNANGERLNHQLASSITAYKLKHRGNLLTPSNTGRNDLIHLIQDKLPSPFIIDALVQHFFNRVYYLMPFIDETAFQSELKFSIYTMDHGKHSVLNPKARTVFIVLLLLVMRFSYIAIPNGSVEKITDESARIVVMSGIKIEPEIVELARQLLFSQDGEFCIFKRVTLSSIQCLLYLHLYQAYSSEINEDSAENSIFVNMLVQMSMLIGLNRDPDMFPTLIKDKSIKILWRRIFYQIIWIDTLNAFNFGGLPMISEGYYDVKLPDLTEDEKVAISLFEHKNMMTLPPEKLKRLLLEGEINNSITANHNLCLLLHHMLSRVYRIDTKIEFGELMQFVDQLVLLKYQYCPNIFSLYGAIGKGRKKVDAIFSIPKSRLLLTAAFVYMYINTFAYLAFDIAKNAEDRKQASGKASQSAICLFKLSYDLADSLSKSSTDHSSQSILSLLCGDLQNLIFVRIHSCFERVQFWFISRSIREIDPMASPRILDEIEHFYNLDDLAEVKSWLLKDTAGLFQSILNHFKSYYSALSKLETRFFIAWRNKVMVTFLFTFIKRKCAGMKDEKLESTLQGILRSKISINDNSRIDIHGSNVSGKIPRESMVANTTTNLQPTFSSNLSTERSGLSDNNNYEPTLESFRDFDSQISDLFGGEYDLNSIYGSDDLVSLMGLNFE</sequence>
<keyword evidence="5" id="KW-0804">Transcription</keyword>